<evidence type="ECO:0000313" key="2">
    <source>
        <dbReference type="EMBL" id="COZ53207.1"/>
    </source>
</evidence>
<organism evidence="2 3">
    <name type="scientific">Mycobacterium tuberculosis</name>
    <dbReference type="NCBI Taxonomy" id="1773"/>
    <lineage>
        <taxon>Bacteria</taxon>
        <taxon>Bacillati</taxon>
        <taxon>Actinomycetota</taxon>
        <taxon>Actinomycetes</taxon>
        <taxon>Mycobacteriales</taxon>
        <taxon>Mycobacteriaceae</taxon>
        <taxon>Mycobacterium</taxon>
        <taxon>Mycobacterium tuberculosis complex</taxon>
    </lineage>
</organism>
<accession>A0A916LDY8</accession>
<comment type="caution">
    <text evidence="2">The sequence shown here is derived from an EMBL/GenBank/DDBJ whole genome shotgun (WGS) entry which is preliminary data.</text>
</comment>
<dbReference type="EMBL" id="CSBK01002142">
    <property type="protein sequence ID" value="COZ53207.1"/>
    <property type="molecule type" value="Genomic_DNA"/>
</dbReference>
<proteinExistence type="predicted"/>
<feature type="compositionally biased region" description="Low complexity" evidence="1">
    <location>
        <begin position="22"/>
        <end position="32"/>
    </location>
</feature>
<evidence type="ECO:0000313" key="3">
    <source>
        <dbReference type="Proteomes" id="UP000039021"/>
    </source>
</evidence>
<name>A0A916LDY8_MYCTX</name>
<reference evidence="3" key="1">
    <citation type="submission" date="2015-03" db="EMBL/GenBank/DDBJ databases">
        <authorList>
            <consortium name="Pathogen Informatics"/>
        </authorList>
    </citation>
    <scope>NUCLEOTIDE SEQUENCE [LARGE SCALE GENOMIC DNA]</scope>
    <source>
        <strain evidence="3">N09902308</strain>
    </source>
</reference>
<protein>
    <submittedName>
        <fullName evidence="2">Uncharacterized protein</fullName>
    </submittedName>
</protein>
<gene>
    <name evidence="2" type="ORF">ERS007739_03861</name>
</gene>
<feature type="compositionally biased region" description="Polar residues" evidence="1">
    <location>
        <begin position="1"/>
        <end position="13"/>
    </location>
</feature>
<sequence length="85" mass="8716">MRPMMNSSPSEMTPRSPVRSHGPSGAAGAGSTSLASKTCAVCFGFCQYPIVTWSPCTQISPTTPGGFSTMVSGLTIRTDDGSGEP</sequence>
<evidence type="ECO:0000256" key="1">
    <source>
        <dbReference type="SAM" id="MobiDB-lite"/>
    </source>
</evidence>
<feature type="region of interest" description="Disordered" evidence="1">
    <location>
        <begin position="1"/>
        <end position="32"/>
    </location>
</feature>
<dbReference type="AlphaFoldDB" id="A0A916LDY8"/>
<dbReference type="Proteomes" id="UP000039021">
    <property type="component" value="Unassembled WGS sequence"/>
</dbReference>